<organism evidence="2 3">
    <name type="scientific">Labrys miyagiensis</name>
    <dbReference type="NCBI Taxonomy" id="346912"/>
    <lineage>
        <taxon>Bacteria</taxon>
        <taxon>Pseudomonadati</taxon>
        <taxon>Pseudomonadota</taxon>
        <taxon>Alphaproteobacteria</taxon>
        <taxon>Hyphomicrobiales</taxon>
        <taxon>Xanthobacteraceae</taxon>
        <taxon>Labrys</taxon>
    </lineage>
</organism>
<dbReference type="InterPro" id="IPR010642">
    <property type="entry name" value="Invasion_prot_B"/>
</dbReference>
<dbReference type="Proteomes" id="UP001156882">
    <property type="component" value="Unassembled WGS sequence"/>
</dbReference>
<keyword evidence="3" id="KW-1185">Reference proteome</keyword>
<accession>A0ABQ6CHK0</accession>
<reference evidence="3" key="1">
    <citation type="journal article" date="2019" name="Int. J. Syst. Evol. Microbiol.">
        <title>The Global Catalogue of Microorganisms (GCM) 10K type strain sequencing project: providing services to taxonomists for standard genome sequencing and annotation.</title>
        <authorList>
            <consortium name="The Broad Institute Genomics Platform"/>
            <consortium name="The Broad Institute Genome Sequencing Center for Infectious Disease"/>
            <person name="Wu L."/>
            <person name="Ma J."/>
        </authorList>
    </citation>
    <scope>NUCLEOTIDE SEQUENCE [LARGE SCALE GENOMIC DNA]</scope>
    <source>
        <strain evidence="3">NBRC 101365</strain>
    </source>
</reference>
<dbReference type="RefSeq" id="WP_284310542.1">
    <property type="nucleotide sequence ID" value="NZ_BSPC01000005.1"/>
</dbReference>
<proteinExistence type="predicted"/>
<protein>
    <submittedName>
        <fullName evidence="2">Invasion associated locus B family protein</fullName>
    </submittedName>
</protein>
<dbReference type="Gene3D" id="2.60.40.1880">
    <property type="entry name" value="Invasion associated locus B (IalB) protein"/>
    <property type="match status" value="1"/>
</dbReference>
<feature type="chain" id="PRO_5045357685" evidence="1">
    <location>
        <begin position="27"/>
        <end position="180"/>
    </location>
</feature>
<evidence type="ECO:0000256" key="1">
    <source>
        <dbReference type="SAM" id="SignalP"/>
    </source>
</evidence>
<sequence length="180" mass="18585">MKHRLVETLAVAALLCASLGAGTALAQSTDAAKPAAAAPAPAPPPGGGWAVRCASTSRQGSPDCAVDESAVMNNTGQLVVAFSVRVPNDTRAPALLVQIPLGLFLPAQLKLQVDDGQALSYPIQTCDASGCYVGMPLDAGLLAQMKSGQQLKTVFQNMQHKDMTISLPLQGFADAFAKIQ</sequence>
<evidence type="ECO:0000313" key="3">
    <source>
        <dbReference type="Proteomes" id="UP001156882"/>
    </source>
</evidence>
<feature type="signal peptide" evidence="1">
    <location>
        <begin position="1"/>
        <end position="26"/>
    </location>
</feature>
<gene>
    <name evidence="2" type="ORF">GCM10007874_07510</name>
</gene>
<comment type="caution">
    <text evidence="2">The sequence shown here is derived from an EMBL/GenBank/DDBJ whole genome shotgun (WGS) entry which is preliminary data.</text>
</comment>
<name>A0ABQ6CHK0_9HYPH</name>
<keyword evidence="1" id="KW-0732">Signal</keyword>
<dbReference type="InterPro" id="IPR038696">
    <property type="entry name" value="IalB_sf"/>
</dbReference>
<dbReference type="Pfam" id="PF06776">
    <property type="entry name" value="IalB"/>
    <property type="match status" value="1"/>
</dbReference>
<evidence type="ECO:0000313" key="2">
    <source>
        <dbReference type="EMBL" id="GLS17736.1"/>
    </source>
</evidence>
<dbReference type="EMBL" id="BSPC01000005">
    <property type="protein sequence ID" value="GLS17736.1"/>
    <property type="molecule type" value="Genomic_DNA"/>
</dbReference>